<keyword evidence="6 13" id="KW-1133">Transmembrane helix</keyword>
<keyword evidence="4 13" id="KW-0812">Transmembrane</keyword>
<evidence type="ECO:0000256" key="1">
    <source>
        <dbReference type="ARBA" id="ARBA00004162"/>
    </source>
</evidence>
<keyword evidence="5" id="KW-0732">Signal</keyword>
<evidence type="ECO:0000256" key="6">
    <source>
        <dbReference type="ARBA" id="ARBA00022989"/>
    </source>
</evidence>
<sequence length="160" mass="19011">MPVIELPLTIIILLDIVAWAFFHIVISLGMSYVSADWLQKYSCFFRSREWEREGMFWEHVLKVRSFKKWIPDGSKIIGRGFEKCNLKSVDQIYIEQFIIESIRAEITHLLSILPAGLFFLWNPSWAGWIMIGYALLFNIPIIAVQRYNRPRLERIIRNYK</sequence>
<accession>A0AAC9NLR6</accession>
<keyword evidence="7 13" id="KW-0472">Membrane</keyword>
<dbReference type="InterPro" id="IPR044021">
    <property type="entry name" value="CrtO"/>
</dbReference>
<evidence type="ECO:0000256" key="13">
    <source>
        <dbReference type="SAM" id="Phobius"/>
    </source>
</evidence>
<dbReference type="AlphaFoldDB" id="A0AAC9NLR6"/>
<evidence type="ECO:0000256" key="12">
    <source>
        <dbReference type="ARBA" id="ARBA00025324"/>
    </source>
</evidence>
<dbReference type="GeneID" id="71515623"/>
<evidence type="ECO:0000256" key="11">
    <source>
        <dbReference type="ARBA" id="ARBA00023667"/>
    </source>
</evidence>
<evidence type="ECO:0000256" key="5">
    <source>
        <dbReference type="ARBA" id="ARBA00022729"/>
    </source>
</evidence>
<feature type="transmembrane region" description="Helical" evidence="13">
    <location>
        <begin position="6"/>
        <end position="30"/>
    </location>
</feature>
<gene>
    <name evidence="14" type="ORF">BME96_14520</name>
</gene>
<evidence type="ECO:0000313" key="15">
    <source>
        <dbReference type="Proteomes" id="UP000182945"/>
    </source>
</evidence>
<evidence type="ECO:0000256" key="4">
    <source>
        <dbReference type="ARBA" id="ARBA00022692"/>
    </source>
</evidence>
<evidence type="ECO:0000256" key="8">
    <source>
        <dbReference type="ARBA" id="ARBA00023315"/>
    </source>
</evidence>
<dbReference type="GO" id="GO:0016746">
    <property type="term" value="F:acyltransferase activity"/>
    <property type="evidence" value="ECO:0007669"/>
    <property type="project" value="UniProtKB-KW"/>
</dbReference>
<dbReference type="Proteomes" id="UP000182945">
    <property type="component" value="Chromosome"/>
</dbReference>
<comment type="subcellular location">
    <subcellularLocation>
        <location evidence="1">Cell membrane</location>
        <topology evidence="1">Single-pass membrane protein</topology>
    </subcellularLocation>
</comment>
<comment type="similarity">
    <text evidence="10">Belongs to the acyltransferase CrtO family.</text>
</comment>
<dbReference type="RefSeq" id="WP_071649409.1">
    <property type="nucleotide sequence ID" value="NZ_CP017962.1"/>
</dbReference>
<feature type="transmembrane region" description="Helical" evidence="13">
    <location>
        <begin position="127"/>
        <end position="144"/>
    </location>
</feature>
<dbReference type="GO" id="GO:0005886">
    <property type="term" value="C:plasma membrane"/>
    <property type="evidence" value="ECO:0007669"/>
    <property type="project" value="UniProtKB-SubCell"/>
</dbReference>
<evidence type="ECO:0000256" key="9">
    <source>
        <dbReference type="ARBA" id="ARBA00023588"/>
    </source>
</evidence>
<keyword evidence="8 14" id="KW-0012">Acyltransferase</keyword>
<evidence type="ECO:0000256" key="3">
    <source>
        <dbReference type="ARBA" id="ARBA00022679"/>
    </source>
</evidence>
<dbReference type="Pfam" id="PF18927">
    <property type="entry name" value="CrtO"/>
    <property type="match status" value="1"/>
</dbReference>
<evidence type="ECO:0000256" key="10">
    <source>
        <dbReference type="ARBA" id="ARBA00023603"/>
    </source>
</evidence>
<name>A0AAC9NLR6_VIRHA</name>
<keyword evidence="2" id="KW-1003">Cell membrane</keyword>
<evidence type="ECO:0000256" key="7">
    <source>
        <dbReference type="ARBA" id="ARBA00023136"/>
    </source>
</evidence>
<organism evidence="14 15">
    <name type="scientific">Virgibacillus halodenitrificans</name>
    <name type="common">Bacillus halodenitrificans</name>
    <dbReference type="NCBI Taxonomy" id="1482"/>
    <lineage>
        <taxon>Bacteria</taxon>
        <taxon>Bacillati</taxon>
        <taxon>Bacillota</taxon>
        <taxon>Bacilli</taxon>
        <taxon>Bacillales</taxon>
        <taxon>Bacillaceae</taxon>
        <taxon>Virgibacillus</taxon>
    </lineage>
</organism>
<dbReference type="EMBL" id="CP017962">
    <property type="protein sequence ID" value="APC49330.1"/>
    <property type="molecule type" value="Genomic_DNA"/>
</dbReference>
<keyword evidence="3" id="KW-0808">Transferase</keyword>
<evidence type="ECO:0000256" key="2">
    <source>
        <dbReference type="ARBA" id="ARBA00022475"/>
    </source>
</evidence>
<comment type="function">
    <text evidence="12">Catalyzes the acylation of glycosyl-4,4'-diaponeurosporenoate, i.e. the esterification of glucose at the C6'' position with the carboxyl group of the C(15) fatty acid 12-methyltetradecanoic acid, to yield staphyloxanthin. This is the last step in the biosynthesis of this orange pigment, present in most staphylococci strains.</text>
</comment>
<proteinExistence type="inferred from homology"/>
<dbReference type="KEGG" id="vhl:BME96_14520"/>
<protein>
    <recommendedName>
        <fullName evidence="11">Glycosyl-4,4'-diaponeurosporenoate acyltransferase</fullName>
    </recommendedName>
</protein>
<evidence type="ECO:0000313" key="14">
    <source>
        <dbReference type="EMBL" id="APC49330.1"/>
    </source>
</evidence>
<reference evidence="14 15" key="1">
    <citation type="submission" date="2016-11" db="EMBL/GenBank/DDBJ databases">
        <title>Complete genome sequencing of Virgibacillus halodenitrificans PDB-F2.</title>
        <authorList>
            <person name="Sun Z."/>
            <person name="Zhou Y."/>
            <person name="Li H."/>
        </authorList>
    </citation>
    <scope>NUCLEOTIDE SEQUENCE [LARGE SCALE GENOMIC DNA]</scope>
    <source>
        <strain evidence="14 15">PDB-F2</strain>
    </source>
</reference>
<comment type="pathway">
    <text evidence="9">Carotenoid biosynthesis; staphyloxanthin biosynthesis; staphyloxanthin from farnesyl diphosphate: step 5/5.</text>
</comment>